<keyword evidence="3" id="KW-1185">Reference proteome</keyword>
<dbReference type="PATRIC" id="fig|477184.5.peg.1600"/>
<gene>
    <name evidence="2" type="ORF">KYC_08085</name>
</gene>
<reference evidence="2 3" key="1">
    <citation type="journal article" date="2012" name="J. Bacteriol.">
        <title>Genome sequence of the highly efficient arsenite-oxidizing bacterium Achromobacter arsenitoxydans SY8.</title>
        <authorList>
            <person name="Li X."/>
            <person name="Hu Y."/>
            <person name="Gong J."/>
            <person name="Lin Y."/>
            <person name="Johnstone L."/>
            <person name="Rensing C."/>
            <person name="Wang G."/>
        </authorList>
    </citation>
    <scope>NUCLEOTIDE SEQUENCE [LARGE SCALE GENOMIC DNA]</scope>
    <source>
        <strain evidence="2 3">SY8</strain>
    </source>
</reference>
<evidence type="ECO:0000313" key="2">
    <source>
        <dbReference type="EMBL" id="EHK66874.1"/>
    </source>
</evidence>
<feature type="transmembrane region" description="Helical" evidence="1">
    <location>
        <begin position="70"/>
        <end position="88"/>
    </location>
</feature>
<evidence type="ECO:0008006" key="4">
    <source>
        <dbReference type="Google" id="ProtNLM"/>
    </source>
</evidence>
<feature type="transmembrane region" description="Helical" evidence="1">
    <location>
        <begin position="139"/>
        <end position="158"/>
    </location>
</feature>
<feature type="transmembrane region" description="Helical" evidence="1">
    <location>
        <begin position="240"/>
        <end position="259"/>
    </location>
</feature>
<feature type="transmembrane region" description="Helical" evidence="1">
    <location>
        <begin position="43"/>
        <end position="63"/>
    </location>
</feature>
<evidence type="ECO:0000313" key="3">
    <source>
        <dbReference type="Proteomes" id="UP000003113"/>
    </source>
</evidence>
<proteinExistence type="predicted"/>
<keyword evidence="1" id="KW-1133">Transmembrane helix</keyword>
<dbReference type="eggNOG" id="COG1269">
    <property type="taxonomic scope" value="Bacteria"/>
</dbReference>
<keyword evidence="1" id="KW-0812">Transmembrane</keyword>
<keyword evidence="1" id="KW-0472">Membrane</keyword>
<feature type="transmembrane region" description="Helical" evidence="1">
    <location>
        <begin position="100"/>
        <end position="127"/>
    </location>
</feature>
<comment type="caution">
    <text evidence="2">The sequence shown here is derived from an EMBL/GenBank/DDBJ whole genome shotgun (WGS) entry which is preliminary data.</text>
</comment>
<feature type="transmembrane region" description="Helical" evidence="1">
    <location>
        <begin position="188"/>
        <end position="206"/>
    </location>
</feature>
<feature type="transmembrane region" description="Helical" evidence="1">
    <location>
        <begin position="266"/>
        <end position="286"/>
    </location>
</feature>
<dbReference type="EMBL" id="AGUF01000034">
    <property type="protein sequence ID" value="EHK66874.1"/>
    <property type="molecule type" value="Genomic_DNA"/>
</dbReference>
<accession>H0F4C5</accession>
<feature type="transmembrane region" description="Helical" evidence="1">
    <location>
        <begin position="292"/>
        <end position="311"/>
    </location>
</feature>
<dbReference type="Proteomes" id="UP000003113">
    <property type="component" value="Unassembled WGS sequence"/>
</dbReference>
<feature type="transmembrane region" description="Helical" evidence="1">
    <location>
        <begin position="164"/>
        <end position="181"/>
    </location>
</feature>
<name>H0F4C5_9BURK</name>
<sequence length="767" mass="83161">MLVPLALLLTGLLFIPLGPLMPRDGLDPSWRYALNMAVENGYVFGRDLIFTFGPLGSVYSTVYSPFTDHMMMWASALYAAGFVFAIHLSAPRQRQWCAIMLPVLVSLFILRDAFFLVLPFFLLLAALRTTRFARDPYRLNLTPSVLVGLAVATLAMGIGPIVKGSFSAVVLPIGALTFIALVTSNVRLAVAFAALLLAGTAGSWAFSGQALADLPEFFMAQGPVVSSYTDAMSREGSSSAIVYFLLLVLLVCGAFAFALRRAFGRGAVLACLALALTAFISFKAGFVRQDDHVFMALGVLLLLAYGASLYVKKISVIAGLWIAMTLTWFAVGSSVVNLDAEFFAEKVLANWERTYKGIKIRTSKPEALIEQYDSAVSKIRAAHPLPPLRGAVDLYPNELSALFANDLIWSGRPIPQSYAAYDPILDSKNVEHLRSSAAPDSVLFSFAPIDGRLPAQDDSGSVLELLSTYSVSALEPPYVLLKKREGPRTAKLDAENRIEMRRGFGEWIDLNPRQPVWLQAEIKPTFLGKVVSTLFRLPPVEIEITLGNGTSLKKRLIPKIAEAGFIVSPYLTEPSDFVSLAAGADLGNNVKSVRITTSGERLWQDNFLIKLTPISIVPQKSARALLFGAPEDRPPWADLPQAELGSAQCMIDSVNGAPYRPGSGIANPNGVLQLQGWMAPNRQDDELGAQPWAVVELPDGSTNYYKAKAMKRPDVAAALKRPALSEAGFTLTLDMSEFRGTKKISLVSVVDGKVFSCAELGGPILVN</sequence>
<feature type="transmembrane region" description="Helical" evidence="1">
    <location>
        <begin position="318"/>
        <end position="336"/>
    </location>
</feature>
<protein>
    <recommendedName>
        <fullName evidence="4">Transmembrane protein</fullName>
    </recommendedName>
</protein>
<dbReference type="AlphaFoldDB" id="H0F4C5"/>
<organism evidence="2 3">
    <name type="scientific">Achromobacter arsenitoxydans SY8</name>
    <dbReference type="NCBI Taxonomy" id="477184"/>
    <lineage>
        <taxon>Bacteria</taxon>
        <taxon>Pseudomonadati</taxon>
        <taxon>Pseudomonadota</taxon>
        <taxon>Betaproteobacteria</taxon>
        <taxon>Burkholderiales</taxon>
        <taxon>Alcaligenaceae</taxon>
        <taxon>Achromobacter</taxon>
    </lineage>
</organism>
<dbReference type="STRING" id="477184.KYC_08085"/>
<evidence type="ECO:0000256" key="1">
    <source>
        <dbReference type="SAM" id="Phobius"/>
    </source>
</evidence>